<feature type="region of interest" description="Disordered" evidence="1">
    <location>
        <begin position="60"/>
        <end position="89"/>
    </location>
</feature>
<reference evidence="2" key="1">
    <citation type="submission" date="2020-11" db="EMBL/GenBank/DDBJ databases">
        <authorList>
            <person name="Whiteford S."/>
        </authorList>
    </citation>
    <scope>NUCLEOTIDE SEQUENCE</scope>
</reference>
<feature type="compositionally biased region" description="Basic and acidic residues" evidence="1">
    <location>
        <begin position="78"/>
        <end position="88"/>
    </location>
</feature>
<feature type="compositionally biased region" description="Basic residues" evidence="1">
    <location>
        <begin position="68"/>
        <end position="77"/>
    </location>
</feature>
<evidence type="ECO:0000313" key="2">
    <source>
        <dbReference type="EMBL" id="CAG9112197.1"/>
    </source>
</evidence>
<name>A0A8S4EA90_PLUXY</name>
<comment type="caution">
    <text evidence="2">The sequence shown here is derived from an EMBL/GenBank/DDBJ whole genome shotgun (WGS) entry which is preliminary data.</text>
</comment>
<evidence type="ECO:0000313" key="3">
    <source>
        <dbReference type="Proteomes" id="UP000653454"/>
    </source>
</evidence>
<feature type="region of interest" description="Disordered" evidence="1">
    <location>
        <begin position="1"/>
        <end position="42"/>
    </location>
</feature>
<sequence length="166" mass="19067">MGKRSNSKSLVKNNTSEEISSELMNGQIDHPVKSKKKKLKHKIEEDKDIAKNIEDVVSNTDCTESKAKKAKKTKKSKDKLSIEPDMNKPKKIIFVNDEPQTIELREPSGSKTKKKKNKVNNVINEESLVNDEDIDNFCDELTDQDNEQYEEWVQLLEAKLHPNKKS</sequence>
<feature type="compositionally biased region" description="Polar residues" evidence="1">
    <location>
        <begin position="7"/>
        <end position="24"/>
    </location>
</feature>
<keyword evidence="3" id="KW-1185">Reference proteome</keyword>
<organism evidence="2 3">
    <name type="scientific">Plutella xylostella</name>
    <name type="common">Diamondback moth</name>
    <name type="synonym">Plutella maculipennis</name>
    <dbReference type="NCBI Taxonomy" id="51655"/>
    <lineage>
        <taxon>Eukaryota</taxon>
        <taxon>Metazoa</taxon>
        <taxon>Ecdysozoa</taxon>
        <taxon>Arthropoda</taxon>
        <taxon>Hexapoda</taxon>
        <taxon>Insecta</taxon>
        <taxon>Pterygota</taxon>
        <taxon>Neoptera</taxon>
        <taxon>Endopterygota</taxon>
        <taxon>Lepidoptera</taxon>
        <taxon>Glossata</taxon>
        <taxon>Ditrysia</taxon>
        <taxon>Yponomeutoidea</taxon>
        <taxon>Plutellidae</taxon>
        <taxon>Plutella</taxon>
    </lineage>
</organism>
<protein>
    <submittedName>
        <fullName evidence="2">(diamondback moth) hypothetical protein</fullName>
    </submittedName>
</protein>
<dbReference type="AlphaFoldDB" id="A0A8S4EA90"/>
<proteinExistence type="predicted"/>
<accession>A0A8S4EA90</accession>
<dbReference type="EMBL" id="CAJHNJ030000013">
    <property type="protein sequence ID" value="CAG9112197.1"/>
    <property type="molecule type" value="Genomic_DNA"/>
</dbReference>
<gene>
    <name evidence="2" type="ORF">PLXY2_LOCUS4816</name>
</gene>
<evidence type="ECO:0000256" key="1">
    <source>
        <dbReference type="SAM" id="MobiDB-lite"/>
    </source>
</evidence>
<dbReference type="Proteomes" id="UP000653454">
    <property type="component" value="Unassembled WGS sequence"/>
</dbReference>